<dbReference type="Proteomes" id="UP000199118">
    <property type="component" value="Unassembled WGS sequence"/>
</dbReference>
<evidence type="ECO:0000313" key="8">
    <source>
        <dbReference type="EMBL" id="SDX89520.1"/>
    </source>
</evidence>
<dbReference type="EMBL" id="FNMZ01000012">
    <property type="protein sequence ID" value="SDX89520.1"/>
    <property type="molecule type" value="Genomic_DNA"/>
</dbReference>
<keyword evidence="4 7" id="KW-0949">S-adenosyl-L-methionine</keyword>
<dbReference type="Gene3D" id="3.40.50.150">
    <property type="entry name" value="Vaccinia Virus protein VP39"/>
    <property type="match status" value="1"/>
</dbReference>
<dbReference type="GO" id="GO:0032259">
    <property type="term" value="P:methylation"/>
    <property type="evidence" value="ECO:0007669"/>
    <property type="project" value="UniProtKB-KW"/>
</dbReference>
<comment type="similarity">
    <text evidence="7">Belongs to the class I-like SAM-binding methyltransferase superfamily. C5-methyltransferase family.</text>
</comment>
<keyword evidence="3 7" id="KW-0808">Transferase</keyword>
<evidence type="ECO:0000256" key="6">
    <source>
        <dbReference type="ARBA" id="ARBA00047422"/>
    </source>
</evidence>
<dbReference type="GO" id="GO:0044027">
    <property type="term" value="P:negative regulation of gene expression via chromosomal CpG island methylation"/>
    <property type="evidence" value="ECO:0007669"/>
    <property type="project" value="TreeGrafter"/>
</dbReference>
<dbReference type="InterPro" id="IPR050390">
    <property type="entry name" value="C5-Methyltransferase"/>
</dbReference>
<name>A0A1H3FF05_9RHOB</name>
<dbReference type="InterPro" id="IPR001525">
    <property type="entry name" value="C5_MeTfrase"/>
</dbReference>
<evidence type="ECO:0000256" key="5">
    <source>
        <dbReference type="ARBA" id="ARBA00022747"/>
    </source>
</evidence>
<dbReference type="AlphaFoldDB" id="A0A1H3FF05"/>
<dbReference type="PANTHER" id="PTHR10629">
    <property type="entry name" value="CYTOSINE-SPECIFIC METHYLTRANSFERASE"/>
    <property type="match status" value="1"/>
</dbReference>
<dbReference type="Gene3D" id="3.90.120.10">
    <property type="entry name" value="DNA Methylase, subunit A, domain 2"/>
    <property type="match status" value="1"/>
</dbReference>
<evidence type="ECO:0000256" key="3">
    <source>
        <dbReference type="ARBA" id="ARBA00022679"/>
    </source>
</evidence>
<evidence type="ECO:0000256" key="7">
    <source>
        <dbReference type="PROSITE-ProRule" id="PRU01016"/>
    </source>
</evidence>
<protein>
    <recommendedName>
        <fullName evidence="1">DNA (cytosine-5-)-methyltransferase</fullName>
        <ecNumber evidence="1">2.1.1.37</ecNumber>
    </recommendedName>
</protein>
<dbReference type="InterPro" id="IPR029063">
    <property type="entry name" value="SAM-dependent_MTases_sf"/>
</dbReference>
<dbReference type="EC" id="2.1.1.37" evidence="1"/>
<sequence length="559" mass="59944">MNDLSGLFGPDLAQPAPARELIIDSFAGGGGASTGIELALGRSPDYAINHDAEALALHAANHPETVHLSKNVWHVDPLEVVGQRPVGLAWFSPDCKHFSKAKGGKPVSRGVRDLAWVIVLWMRRARPRVVMLENVEEFQTWGPLDADGRPCQARRGETFDRWVKEVRRLGYRIEWRELRACDYGAPTIRKRLFVIARRDGRPIIWPEPTHGAPDSEGVQAGRLKPWRTAAEIIDWTIPCPSIFDTADEIKAKHGLRAIRPLADNTLRRIARGVMRYVVENPRPFVVGAGVAPWITYGQQGGLNRSAEDPLHTITASARDTNAVAAATLVQTGYGERPGQAPRALDIGAPLGTQVAGGGKHALVAAFLAKHTTGGVGSSLDEPAPTITANGFVKRPGGAAPIGIAAAYLAQHNGGPRNDGLAGRDAREPLSALTTTGAQQQLVAAFLSKYYGTGDGAEVDDPMHTVTTRDRFGLVTVEIEGATYAVADIGMRMLTPRERFRAQGFPDSYQIEAGRGSDGEPVKLTGTAQGRMCGNSVCPPLAEALARANVPELAEGRAVS</sequence>
<dbReference type="OrthoDB" id="9813719at2"/>
<dbReference type="GO" id="GO:0003677">
    <property type="term" value="F:DNA binding"/>
    <property type="evidence" value="ECO:0007669"/>
    <property type="project" value="TreeGrafter"/>
</dbReference>
<evidence type="ECO:0000256" key="4">
    <source>
        <dbReference type="ARBA" id="ARBA00022691"/>
    </source>
</evidence>
<evidence type="ECO:0000256" key="2">
    <source>
        <dbReference type="ARBA" id="ARBA00022603"/>
    </source>
</evidence>
<feature type="active site" evidence="7">
    <location>
        <position position="95"/>
    </location>
</feature>
<keyword evidence="2 7" id="KW-0489">Methyltransferase</keyword>
<dbReference type="SUPFAM" id="SSF53335">
    <property type="entry name" value="S-adenosyl-L-methionine-dependent methyltransferases"/>
    <property type="match status" value="1"/>
</dbReference>
<evidence type="ECO:0000256" key="1">
    <source>
        <dbReference type="ARBA" id="ARBA00011975"/>
    </source>
</evidence>
<dbReference type="STRING" id="356660.SAMN05444336_11284"/>
<dbReference type="PROSITE" id="PS51679">
    <property type="entry name" value="SAM_MT_C5"/>
    <property type="match status" value="1"/>
</dbReference>
<dbReference type="Pfam" id="PF00145">
    <property type="entry name" value="DNA_methylase"/>
    <property type="match status" value="2"/>
</dbReference>
<evidence type="ECO:0000313" key="9">
    <source>
        <dbReference type="Proteomes" id="UP000199118"/>
    </source>
</evidence>
<dbReference type="PRINTS" id="PR00105">
    <property type="entry name" value="C5METTRFRASE"/>
</dbReference>
<dbReference type="GO" id="GO:0009307">
    <property type="term" value="P:DNA restriction-modification system"/>
    <property type="evidence" value="ECO:0007669"/>
    <property type="project" value="UniProtKB-KW"/>
</dbReference>
<comment type="catalytic activity">
    <reaction evidence="6">
        <text>a 2'-deoxycytidine in DNA + S-adenosyl-L-methionine = a 5-methyl-2'-deoxycytidine in DNA + S-adenosyl-L-homocysteine + H(+)</text>
        <dbReference type="Rhea" id="RHEA:13681"/>
        <dbReference type="Rhea" id="RHEA-COMP:11369"/>
        <dbReference type="Rhea" id="RHEA-COMP:11370"/>
        <dbReference type="ChEBI" id="CHEBI:15378"/>
        <dbReference type="ChEBI" id="CHEBI:57856"/>
        <dbReference type="ChEBI" id="CHEBI:59789"/>
        <dbReference type="ChEBI" id="CHEBI:85452"/>
        <dbReference type="ChEBI" id="CHEBI:85454"/>
        <dbReference type="EC" id="2.1.1.37"/>
    </reaction>
</comment>
<gene>
    <name evidence="8" type="ORF">SAMN05444336_11284</name>
</gene>
<reference evidence="8 9" key="1">
    <citation type="submission" date="2016-10" db="EMBL/GenBank/DDBJ databases">
        <authorList>
            <person name="de Groot N.N."/>
        </authorList>
    </citation>
    <scope>NUCLEOTIDE SEQUENCE [LARGE SCALE GENOMIC DNA]</scope>
    <source>
        <strain evidence="8 9">DSM 17890</strain>
    </source>
</reference>
<keyword evidence="5" id="KW-0680">Restriction system</keyword>
<dbReference type="GO" id="GO:0003886">
    <property type="term" value="F:DNA (cytosine-5-)-methyltransferase activity"/>
    <property type="evidence" value="ECO:0007669"/>
    <property type="project" value="UniProtKB-EC"/>
</dbReference>
<dbReference type="PANTHER" id="PTHR10629:SF52">
    <property type="entry name" value="DNA (CYTOSINE-5)-METHYLTRANSFERASE 1"/>
    <property type="match status" value="1"/>
</dbReference>
<dbReference type="RefSeq" id="WP_092685238.1">
    <property type="nucleotide sequence ID" value="NZ_FNMZ01000012.1"/>
</dbReference>
<proteinExistence type="inferred from homology"/>
<keyword evidence="9" id="KW-1185">Reference proteome</keyword>
<accession>A0A1H3FF05</accession>
<organism evidence="8 9">
    <name type="scientific">Albimonas donghaensis</name>
    <dbReference type="NCBI Taxonomy" id="356660"/>
    <lineage>
        <taxon>Bacteria</taxon>
        <taxon>Pseudomonadati</taxon>
        <taxon>Pseudomonadota</taxon>
        <taxon>Alphaproteobacteria</taxon>
        <taxon>Rhodobacterales</taxon>
        <taxon>Paracoccaceae</taxon>
        <taxon>Albimonas</taxon>
    </lineage>
</organism>